<dbReference type="Proteomes" id="UP000216913">
    <property type="component" value="Unassembled WGS sequence"/>
</dbReference>
<name>A0A261T2A4_9BORD</name>
<dbReference type="AlphaFoldDB" id="A0A261T2A4"/>
<dbReference type="RefSeq" id="WP_094804567.1">
    <property type="nucleotide sequence ID" value="NZ_NEVN01000013.1"/>
</dbReference>
<reference evidence="2 3" key="1">
    <citation type="submission" date="2017-05" db="EMBL/GenBank/DDBJ databases">
        <title>Complete and WGS of Bordetella genogroups.</title>
        <authorList>
            <person name="Spilker T."/>
            <person name="LiPuma J."/>
        </authorList>
    </citation>
    <scope>NUCLEOTIDE SEQUENCE [LARGE SCALE GENOMIC DNA]</scope>
    <source>
        <strain evidence="2 3">AU10456</strain>
    </source>
</reference>
<organism evidence="2 3">
    <name type="scientific">Bordetella genomosp. 5</name>
    <dbReference type="NCBI Taxonomy" id="1395608"/>
    <lineage>
        <taxon>Bacteria</taxon>
        <taxon>Pseudomonadati</taxon>
        <taxon>Pseudomonadota</taxon>
        <taxon>Betaproteobacteria</taxon>
        <taxon>Burkholderiales</taxon>
        <taxon>Alcaligenaceae</taxon>
        <taxon>Bordetella</taxon>
    </lineage>
</organism>
<gene>
    <name evidence="2" type="ORF">CAL25_23775</name>
</gene>
<dbReference type="OrthoDB" id="8681008at2"/>
<evidence type="ECO:0008006" key="4">
    <source>
        <dbReference type="Google" id="ProtNLM"/>
    </source>
</evidence>
<accession>A0A261T2A4</accession>
<keyword evidence="3" id="KW-1185">Reference proteome</keyword>
<sequence length="258" mass="27495">MNISEPLPSGSEPFSYGQPAPLPGTTPLSPDIAASAQGGGVILHVQCRPPGFFPDALEDNLRRSGWRVHGLLAHALTDAAVSEQAPDVVLLSGDAEHADSVIALLRHLQAHHWPALRVALLGGASAFLRIQALQAGADLCCSPEGSDDWTAAELIAIFERWRSASAARARPSRWRICASSRYLYGPGAVRVPLTAAEGLFMSRLLAAPNQRLARTGGAEGSRGDDVTVARLRNKARQLGVDLPVCAVRNWGYLFLDEA</sequence>
<comment type="caution">
    <text evidence="2">The sequence shown here is derived from an EMBL/GenBank/DDBJ whole genome shotgun (WGS) entry which is preliminary data.</text>
</comment>
<evidence type="ECO:0000313" key="2">
    <source>
        <dbReference type="EMBL" id="OZI42723.1"/>
    </source>
</evidence>
<proteinExistence type="predicted"/>
<feature type="region of interest" description="Disordered" evidence="1">
    <location>
        <begin position="1"/>
        <end position="30"/>
    </location>
</feature>
<dbReference type="EMBL" id="NEVP01000017">
    <property type="protein sequence ID" value="OZI42723.1"/>
    <property type="molecule type" value="Genomic_DNA"/>
</dbReference>
<protein>
    <recommendedName>
        <fullName evidence="4">OmpR/PhoB-type domain-containing protein</fullName>
    </recommendedName>
</protein>
<evidence type="ECO:0000256" key="1">
    <source>
        <dbReference type="SAM" id="MobiDB-lite"/>
    </source>
</evidence>
<evidence type="ECO:0000313" key="3">
    <source>
        <dbReference type="Proteomes" id="UP000216913"/>
    </source>
</evidence>